<protein>
    <recommendedName>
        <fullName evidence="7">SET domain-containing protein</fullName>
    </recommendedName>
</protein>
<sequence length="175" mass="19167">MHHHADGLRLGERAACGGRGVFADRPFARGDYLLTWGGCVVTTAKIRNRLGLRYALQVEDDLHIATPLGEESLADFVNHSCDPNAVLAGQITLIAWRDIAAGEEICFDYATSESTVQEFSACLCGSPECRGAFTADDWRLPRLRRRYGQHFSPYLRRRIAAEADANASPCLAVGA</sequence>
<gene>
    <name evidence="5" type="ORF">DFR50_11162</name>
</gene>
<evidence type="ECO:0000313" key="5">
    <source>
        <dbReference type="EMBL" id="RBP13800.1"/>
    </source>
</evidence>
<accession>A0A366FIJ4</accession>
<dbReference type="Proteomes" id="UP000253529">
    <property type="component" value="Unassembled WGS sequence"/>
</dbReference>
<comment type="caution">
    <text evidence="5">The sequence shown here is derived from an EMBL/GenBank/DDBJ whole genome shotgun (WGS) entry which is preliminary data.</text>
</comment>
<feature type="domain" description="SET" evidence="3">
    <location>
        <begin position="6"/>
        <end position="110"/>
    </location>
</feature>
<dbReference type="OrthoDB" id="9804945at2"/>
<name>A0A366FIJ4_9HYPH</name>
<dbReference type="Gene3D" id="2.170.270.10">
    <property type="entry name" value="SET domain"/>
    <property type="match status" value="1"/>
</dbReference>
<keyword evidence="1" id="KW-0808">Transferase</keyword>
<evidence type="ECO:0000259" key="4">
    <source>
        <dbReference type="PROSITE" id="PS50868"/>
    </source>
</evidence>
<organism evidence="5 6">
    <name type="scientific">Roseiarcus fermentans</name>
    <dbReference type="NCBI Taxonomy" id="1473586"/>
    <lineage>
        <taxon>Bacteria</taxon>
        <taxon>Pseudomonadati</taxon>
        <taxon>Pseudomonadota</taxon>
        <taxon>Alphaproteobacteria</taxon>
        <taxon>Hyphomicrobiales</taxon>
        <taxon>Roseiarcaceae</taxon>
        <taxon>Roseiarcus</taxon>
    </lineage>
</organism>
<dbReference type="InterPro" id="IPR001214">
    <property type="entry name" value="SET_dom"/>
</dbReference>
<dbReference type="AlphaFoldDB" id="A0A366FIJ4"/>
<dbReference type="InterPro" id="IPR003616">
    <property type="entry name" value="Post-SET_dom"/>
</dbReference>
<evidence type="ECO:0000256" key="1">
    <source>
        <dbReference type="ARBA" id="ARBA00022679"/>
    </source>
</evidence>
<dbReference type="SUPFAM" id="SSF82199">
    <property type="entry name" value="SET domain"/>
    <property type="match status" value="1"/>
</dbReference>
<feature type="domain" description="Post-SET" evidence="4">
    <location>
        <begin position="118"/>
        <end position="134"/>
    </location>
</feature>
<dbReference type="Pfam" id="PF00856">
    <property type="entry name" value="SET"/>
    <property type="match status" value="1"/>
</dbReference>
<dbReference type="PANTHER" id="PTHR12350:SF19">
    <property type="entry name" value="SET DOMAIN-CONTAINING PROTEIN"/>
    <property type="match status" value="1"/>
</dbReference>
<keyword evidence="6" id="KW-1185">Reference proteome</keyword>
<keyword evidence="2" id="KW-0949">S-adenosyl-L-methionine</keyword>
<dbReference type="InterPro" id="IPR046341">
    <property type="entry name" value="SET_dom_sf"/>
</dbReference>
<evidence type="ECO:0000256" key="2">
    <source>
        <dbReference type="ARBA" id="ARBA00022691"/>
    </source>
</evidence>
<evidence type="ECO:0000259" key="3">
    <source>
        <dbReference type="PROSITE" id="PS50280"/>
    </source>
</evidence>
<dbReference type="PANTHER" id="PTHR12350">
    <property type="entry name" value="HISTONE-LYSINE N-METHYLTRANSFERASE-RELATED"/>
    <property type="match status" value="1"/>
</dbReference>
<dbReference type="PROSITE" id="PS50868">
    <property type="entry name" value="POST_SET"/>
    <property type="match status" value="1"/>
</dbReference>
<dbReference type="EMBL" id="QNRK01000011">
    <property type="protein sequence ID" value="RBP13800.1"/>
    <property type="molecule type" value="Genomic_DNA"/>
</dbReference>
<evidence type="ECO:0008006" key="7">
    <source>
        <dbReference type="Google" id="ProtNLM"/>
    </source>
</evidence>
<dbReference type="InterPro" id="IPR053201">
    <property type="entry name" value="Flavunoidine_N-MTase"/>
</dbReference>
<dbReference type="GO" id="GO:0016740">
    <property type="term" value="F:transferase activity"/>
    <property type="evidence" value="ECO:0007669"/>
    <property type="project" value="UniProtKB-KW"/>
</dbReference>
<proteinExistence type="predicted"/>
<dbReference type="SMART" id="SM00317">
    <property type="entry name" value="SET"/>
    <property type="match status" value="1"/>
</dbReference>
<dbReference type="PROSITE" id="PS50280">
    <property type="entry name" value="SET"/>
    <property type="match status" value="1"/>
</dbReference>
<evidence type="ECO:0000313" key="6">
    <source>
        <dbReference type="Proteomes" id="UP000253529"/>
    </source>
</evidence>
<reference evidence="5 6" key="1">
    <citation type="submission" date="2018-06" db="EMBL/GenBank/DDBJ databases">
        <title>Genomic Encyclopedia of Type Strains, Phase IV (KMG-IV): sequencing the most valuable type-strain genomes for metagenomic binning, comparative biology and taxonomic classification.</title>
        <authorList>
            <person name="Goeker M."/>
        </authorList>
    </citation>
    <scope>NUCLEOTIDE SEQUENCE [LARGE SCALE GENOMIC DNA]</scope>
    <source>
        <strain evidence="5 6">DSM 24875</strain>
    </source>
</reference>